<keyword evidence="5" id="KW-0597">Phosphoprotein</keyword>
<evidence type="ECO:0000256" key="12">
    <source>
        <dbReference type="ARBA" id="ARBA00023012"/>
    </source>
</evidence>
<dbReference type="PROSITE" id="PS50113">
    <property type="entry name" value="PAC"/>
    <property type="match status" value="1"/>
</dbReference>
<dbReference type="PROSITE" id="PS50109">
    <property type="entry name" value="HIS_KIN"/>
    <property type="match status" value="1"/>
</dbReference>
<dbReference type="SUPFAM" id="SSF55785">
    <property type="entry name" value="PYP-like sensor domain (PAS domain)"/>
    <property type="match status" value="3"/>
</dbReference>
<evidence type="ECO:0000256" key="5">
    <source>
        <dbReference type="ARBA" id="ARBA00022553"/>
    </source>
</evidence>
<accession>A0ABT4JU60</accession>
<dbReference type="SMART" id="SM00086">
    <property type="entry name" value="PAC"/>
    <property type="match status" value="3"/>
</dbReference>
<evidence type="ECO:0000256" key="6">
    <source>
        <dbReference type="ARBA" id="ARBA00022679"/>
    </source>
</evidence>
<evidence type="ECO:0000256" key="7">
    <source>
        <dbReference type="ARBA" id="ARBA00022692"/>
    </source>
</evidence>
<evidence type="ECO:0000256" key="1">
    <source>
        <dbReference type="ARBA" id="ARBA00000085"/>
    </source>
</evidence>
<dbReference type="PROSITE" id="PS50112">
    <property type="entry name" value="PAS"/>
    <property type="match status" value="2"/>
</dbReference>
<keyword evidence="6" id="KW-0808">Transferase</keyword>
<dbReference type="SUPFAM" id="SSF47384">
    <property type="entry name" value="Homodimeric domain of signal transducing histidine kinase"/>
    <property type="match status" value="1"/>
</dbReference>
<keyword evidence="13" id="KW-0472">Membrane</keyword>
<dbReference type="SMART" id="SM00388">
    <property type="entry name" value="HisKA"/>
    <property type="match status" value="1"/>
</dbReference>
<dbReference type="SMART" id="SM00091">
    <property type="entry name" value="PAS"/>
    <property type="match status" value="2"/>
</dbReference>
<proteinExistence type="predicted"/>
<dbReference type="InterPro" id="IPR052162">
    <property type="entry name" value="Sensor_kinase/Photoreceptor"/>
</dbReference>
<feature type="transmembrane region" description="Helical" evidence="13">
    <location>
        <begin position="12"/>
        <end position="34"/>
    </location>
</feature>
<dbReference type="InterPro" id="IPR013767">
    <property type="entry name" value="PAS_fold"/>
</dbReference>
<evidence type="ECO:0000256" key="4">
    <source>
        <dbReference type="ARBA" id="ARBA00022475"/>
    </source>
</evidence>
<dbReference type="Gene3D" id="3.30.565.10">
    <property type="entry name" value="Histidine kinase-like ATPase, C-terminal domain"/>
    <property type="match status" value="1"/>
</dbReference>
<feature type="transmembrane region" description="Helical" evidence="13">
    <location>
        <begin position="325"/>
        <end position="346"/>
    </location>
</feature>
<organism evidence="17 18">
    <name type="scientific">Marinomonas phaeophyticola</name>
    <dbReference type="NCBI Taxonomy" id="3004091"/>
    <lineage>
        <taxon>Bacteria</taxon>
        <taxon>Pseudomonadati</taxon>
        <taxon>Pseudomonadota</taxon>
        <taxon>Gammaproteobacteria</taxon>
        <taxon>Oceanospirillales</taxon>
        <taxon>Oceanospirillaceae</taxon>
        <taxon>Marinomonas</taxon>
    </lineage>
</organism>
<dbReference type="EC" id="2.7.13.3" evidence="3"/>
<keyword evidence="12" id="KW-0902">Two-component regulatory system</keyword>
<evidence type="ECO:0000256" key="9">
    <source>
        <dbReference type="ARBA" id="ARBA00022777"/>
    </source>
</evidence>
<evidence type="ECO:0000256" key="8">
    <source>
        <dbReference type="ARBA" id="ARBA00022741"/>
    </source>
</evidence>
<dbReference type="Pfam" id="PF00512">
    <property type="entry name" value="HisKA"/>
    <property type="match status" value="1"/>
</dbReference>
<dbReference type="InterPro" id="IPR001610">
    <property type="entry name" value="PAC"/>
</dbReference>
<dbReference type="Pfam" id="PF02518">
    <property type="entry name" value="HATPase_c"/>
    <property type="match status" value="1"/>
</dbReference>
<dbReference type="SUPFAM" id="SSF55874">
    <property type="entry name" value="ATPase domain of HSP90 chaperone/DNA topoisomerase II/histidine kinase"/>
    <property type="match status" value="1"/>
</dbReference>
<evidence type="ECO:0000313" key="17">
    <source>
        <dbReference type="EMBL" id="MCZ2721941.1"/>
    </source>
</evidence>
<dbReference type="InterPro" id="IPR036097">
    <property type="entry name" value="HisK_dim/P_sf"/>
</dbReference>
<comment type="catalytic activity">
    <reaction evidence="1">
        <text>ATP + protein L-histidine = ADP + protein N-phospho-L-histidine.</text>
        <dbReference type="EC" id="2.7.13.3"/>
    </reaction>
</comment>
<dbReference type="CDD" id="cd00075">
    <property type="entry name" value="HATPase"/>
    <property type="match status" value="1"/>
</dbReference>
<evidence type="ECO:0000256" key="10">
    <source>
        <dbReference type="ARBA" id="ARBA00022840"/>
    </source>
</evidence>
<evidence type="ECO:0000256" key="3">
    <source>
        <dbReference type="ARBA" id="ARBA00012438"/>
    </source>
</evidence>
<keyword evidence="18" id="KW-1185">Reference proteome</keyword>
<dbReference type="PANTHER" id="PTHR43304">
    <property type="entry name" value="PHYTOCHROME-LIKE PROTEIN CPH1"/>
    <property type="match status" value="1"/>
</dbReference>
<dbReference type="SMART" id="SM00387">
    <property type="entry name" value="HATPase_c"/>
    <property type="match status" value="1"/>
</dbReference>
<keyword evidence="10" id="KW-0067">ATP-binding</keyword>
<keyword evidence="9" id="KW-0418">Kinase</keyword>
<dbReference type="Pfam" id="PF00989">
    <property type="entry name" value="PAS"/>
    <property type="match status" value="1"/>
</dbReference>
<dbReference type="InterPro" id="IPR000700">
    <property type="entry name" value="PAS-assoc_C"/>
</dbReference>
<dbReference type="InterPro" id="IPR000014">
    <property type="entry name" value="PAS"/>
</dbReference>
<dbReference type="SUPFAM" id="SSF103190">
    <property type="entry name" value="Sensory domain-like"/>
    <property type="match status" value="1"/>
</dbReference>
<keyword evidence="11 13" id="KW-1133">Transmembrane helix</keyword>
<dbReference type="InterPro" id="IPR048760">
    <property type="entry name" value="VP0354-like_sensor_dom"/>
</dbReference>
<evidence type="ECO:0000259" key="14">
    <source>
        <dbReference type="PROSITE" id="PS50109"/>
    </source>
</evidence>
<keyword evidence="7 13" id="KW-0812">Transmembrane</keyword>
<dbReference type="CDD" id="cd00082">
    <property type="entry name" value="HisKA"/>
    <property type="match status" value="1"/>
</dbReference>
<feature type="domain" description="PAC" evidence="16">
    <location>
        <begin position="691"/>
        <end position="742"/>
    </location>
</feature>
<evidence type="ECO:0000256" key="13">
    <source>
        <dbReference type="SAM" id="Phobius"/>
    </source>
</evidence>
<dbReference type="Proteomes" id="UP001149719">
    <property type="component" value="Unassembled WGS sequence"/>
</dbReference>
<dbReference type="PRINTS" id="PR00344">
    <property type="entry name" value="BCTRLSENSOR"/>
</dbReference>
<evidence type="ECO:0000259" key="16">
    <source>
        <dbReference type="PROSITE" id="PS50113"/>
    </source>
</evidence>
<dbReference type="RefSeq" id="WP_269125147.1">
    <property type="nucleotide sequence ID" value="NZ_JAPUBN010000015.1"/>
</dbReference>
<dbReference type="InterPro" id="IPR035965">
    <property type="entry name" value="PAS-like_dom_sf"/>
</dbReference>
<dbReference type="Gene3D" id="3.30.450.20">
    <property type="entry name" value="PAS domain"/>
    <property type="match status" value="4"/>
</dbReference>
<dbReference type="InterPro" id="IPR004358">
    <property type="entry name" value="Sig_transdc_His_kin-like_C"/>
</dbReference>
<feature type="domain" description="Histidine kinase" evidence="14">
    <location>
        <begin position="753"/>
        <end position="965"/>
    </location>
</feature>
<dbReference type="Gene3D" id="1.10.287.130">
    <property type="match status" value="1"/>
</dbReference>
<evidence type="ECO:0000259" key="15">
    <source>
        <dbReference type="PROSITE" id="PS50112"/>
    </source>
</evidence>
<dbReference type="InterPro" id="IPR003661">
    <property type="entry name" value="HisK_dim/P_dom"/>
</dbReference>
<dbReference type="InterPro" id="IPR029151">
    <property type="entry name" value="Sensor-like_sf"/>
</dbReference>
<dbReference type="InterPro" id="IPR003594">
    <property type="entry name" value="HATPase_dom"/>
</dbReference>
<dbReference type="EMBL" id="JAPUBN010000015">
    <property type="protein sequence ID" value="MCZ2721941.1"/>
    <property type="molecule type" value="Genomic_DNA"/>
</dbReference>
<sequence>MPTTRLPHVATYYRSALFMLIAGILVLSASDYIYHQEIQKMQTELTFIAEEKAQGLNSDLNELTKTTLFLSKLPSVNGIANVPFTENTNKLQTEAFFSYEEKLSKIFEIYLDSLPNLIQVRYIGVDDNGREIVRVDKHQNQLIKIPEAKLQQKGNRDYFANIRQLAEKEIFISDITLNQEHGAFTIPYQPVIRLGTPIFTQHTPSEATTLFGEIVINVDAAKIFKKLSNNQGRDKSEMNIYVLNSQEDFLVHPDSSRTFQFELGTPYRWADEFAEFEGYIINNESNRIWSVLDALVMSQESIYLDDKRKITVIVTLPAIQALERAFWFALFSFLVLYSAFFIYFFIKNRSVLKSQQLHLEHALKMEKEIHDIINNDPHGKLIIDRQGLITLANCHIEKVFGYKKSELLENNMSMLLPERYRSNHLQLMQAYLTSPEVKEIGTGRDVFGLHKLGHEVPLEIGLSPIIYQGKEQTLCAIVDISLRRKLEKQFELLVETSPSAIMLVNADDKIELVNKEAENMFGYTRIHMLDHPFSLLVPYRFQQPIQTWCQSLLDNYHLNALAESSVDKDIFALNLEKREFPISMNLRPIETPQGRRILASISDLTERFEKDLALRKMSETLDRTSKIAGVGGWELDLITQNLLLSEETYRIYGLPFSTPITMEKFLSHYTDKAQTELKEAIEKAKTIGESWDLELSFITEKGKSIWVRTIGTTEFENDKAVRLVGTFQDVSERKYFIEELSRSNIELNNFAYVASHDLKSPLRGIDQLATWLEEDLANKLEVDDIEHLRLMRVRINRMEQLLDDLLAYSRSGKKGELTKKIDLNLLIKEVFDLCNVKQSFRLEYDNILPTFETESIPLTQVFRNLINNAIKHHDQGQGEIHISSTQENGFYVFRICDDGPGIPPEHDELVFTMFQTLRPRDEVEGSGMGLSIVKKIVTSFGGDIGLERQATQRGICVRFTWPIAMP</sequence>
<gene>
    <name evidence="17" type="ORF">O1D97_09825</name>
</gene>
<keyword evidence="8" id="KW-0547">Nucleotide-binding</keyword>
<dbReference type="NCBIfam" id="TIGR00229">
    <property type="entry name" value="sensory_box"/>
    <property type="match status" value="2"/>
</dbReference>
<dbReference type="CDD" id="cd00130">
    <property type="entry name" value="PAS"/>
    <property type="match status" value="2"/>
</dbReference>
<reference evidence="17" key="1">
    <citation type="submission" date="2022-12" db="EMBL/GenBank/DDBJ databases">
        <title>Marinomonas 15G1-11 sp. nov, isolated from marine algae.</title>
        <authorList>
            <person name="Butt M."/>
            <person name="Choi D.G."/>
            <person name="Kim J.M."/>
            <person name="Lee J.K."/>
            <person name="Baek J.H."/>
            <person name="Jeon C.O."/>
        </authorList>
    </citation>
    <scope>NUCLEOTIDE SEQUENCE</scope>
    <source>
        <strain evidence="17">15G1-11</strain>
    </source>
</reference>
<comment type="subcellular location">
    <subcellularLocation>
        <location evidence="2">Cell membrane</location>
        <topology evidence="2">Multi-pass membrane protein</topology>
    </subcellularLocation>
</comment>
<dbReference type="Pfam" id="PF13426">
    <property type="entry name" value="PAS_9"/>
    <property type="match status" value="1"/>
</dbReference>
<name>A0ABT4JU60_9GAMM</name>
<evidence type="ECO:0000256" key="2">
    <source>
        <dbReference type="ARBA" id="ARBA00004651"/>
    </source>
</evidence>
<dbReference type="Pfam" id="PF13188">
    <property type="entry name" value="PAS_8"/>
    <property type="match status" value="1"/>
</dbReference>
<evidence type="ECO:0000256" key="11">
    <source>
        <dbReference type="ARBA" id="ARBA00022989"/>
    </source>
</evidence>
<dbReference type="Pfam" id="PF21623">
    <property type="entry name" value="HK_sensor_dom_bact"/>
    <property type="match status" value="1"/>
</dbReference>
<dbReference type="InterPro" id="IPR036890">
    <property type="entry name" value="HATPase_C_sf"/>
</dbReference>
<comment type="caution">
    <text evidence="17">The sequence shown here is derived from an EMBL/GenBank/DDBJ whole genome shotgun (WGS) entry which is preliminary data.</text>
</comment>
<feature type="domain" description="PAS" evidence="15">
    <location>
        <begin position="365"/>
        <end position="418"/>
    </location>
</feature>
<evidence type="ECO:0000313" key="18">
    <source>
        <dbReference type="Proteomes" id="UP001149719"/>
    </source>
</evidence>
<feature type="domain" description="PAS" evidence="15">
    <location>
        <begin position="486"/>
        <end position="538"/>
    </location>
</feature>
<dbReference type="PANTHER" id="PTHR43304:SF1">
    <property type="entry name" value="PAC DOMAIN-CONTAINING PROTEIN"/>
    <property type="match status" value="1"/>
</dbReference>
<protein>
    <recommendedName>
        <fullName evidence="3">histidine kinase</fullName>
        <ecNumber evidence="3">2.7.13.3</ecNumber>
    </recommendedName>
</protein>
<dbReference type="InterPro" id="IPR005467">
    <property type="entry name" value="His_kinase_dom"/>
</dbReference>
<keyword evidence="4" id="KW-1003">Cell membrane</keyword>